<dbReference type="InterPro" id="IPR030048">
    <property type="entry name" value="SurE"/>
</dbReference>
<dbReference type="GO" id="GO:0008254">
    <property type="term" value="F:3'-nucleotidase activity"/>
    <property type="evidence" value="ECO:0007669"/>
    <property type="project" value="TreeGrafter"/>
</dbReference>
<gene>
    <name evidence="9" type="primary">surE</name>
    <name evidence="11" type="ORF">GGQ66_002172</name>
</gene>
<protein>
    <recommendedName>
        <fullName evidence="9">5'-nucleotidase SurE</fullName>
        <ecNumber evidence="9">3.1.3.5</ecNumber>
    </recommendedName>
    <alternativeName>
        <fullName evidence="9">Nucleoside 5'-monophosphate phosphohydrolase</fullName>
    </alternativeName>
</protein>
<proteinExistence type="inferred from homology"/>
<dbReference type="PANTHER" id="PTHR30457">
    <property type="entry name" value="5'-NUCLEOTIDASE SURE"/>
    <property type="match status" value="1"/>
</dbReference>
<keyword evidence="12" id="KW-1185">Reference proteome</keyword>
<keyword evidence="8 9" id="KW-0378">Hydrolase</keyword>
<dbReference type="PANTHER" id="PTHR30457:SF12">
    <property type="entry name" value="5'_3'-NUCLEOTIDASE SURE"/>
    <property type="match status" value="1"/>
</dbReference>
<evidence type="ECO:0000256" key="3">
    <source>
        <dbReference type="ARBA" id="ARBA00004496"/>
    </source>
</evidence>
<evidence type="ECO:0000256" key="8">
    <source>
        <dbReference type="ARBA" id="ARBA00022801"/>
    </source>
</evidence>
<dbReference type="GO" id="GO:0004309">
    <property type="term" value="F:exopolyphosphatase activity"/>
    <property type="evidence" value="ECO:0007669"/>
    <property type="project" value="TreeGrafter"/>
</dbReference>
<dbReference type="RefSeq" id="WP_183792299.1">
    <property type="nucleotide sequence ID" value="NZ_JACIDU010000007.1"/>
</dbReference>
<reference evidence="11 12" key="1">
    <citation type="submission" date="2020-08" db="EMBL/GenBank/DDBJ databases">
        <title>Genomic Encyclopedia of Type Strains, Phase IV (KMG-IV): sequencing the most valuable type-strain genomes for metagenomic binning, comparative biology and taxonomic classification.</title>
        <authorList>
            <person name="Goeker M."/>
        </authorList>
    </citation>
    <scope>NUCLEOTIDE SEQUENCE [LARGE SCALE GENOMIC DNA]</scope>
    <source>
        <strain evidence="11 12">DSM 26385</strain>
    </source>
</reference>
<keyword evidence="7 9" id="KW-0547">Nucleotide-binding</keyword>
<dbReference type="GO" id="GO:0000166">
    <property type="term" value="F:nucleotide binding"/>
    <property type="evidence" value="ECO:0007669"/>
    <property type="project" value="UniProtKB-KW"/>
</dbReference>
<comment type="similarity">
    <text evidence="4 9">Belongs to the SurE nucleotidase family.</text>
</comment>
<comment type="cofactor">
    <cofactor evidence="9">
        <name>a divalent metal cation</name>
        <dbReference type="ChEBI" id="CHEBI:60240"/>
    </cofactor>
    <text evidence="9">Binds 1 divalent metal cation per subunit.</text>
</comment>
<dbReference type="GO" id="GO:0005737">
    <property type="term" value="C:cytoplasm"/>
    <property type="evidence" value="ECO:0007669"/>
    <property type="project" value="UniProtKB-SubCell"/>
</dbReference>
<comment type="cofactor">
    <cofactor evidence="2">
        <name>Mg(2+)</name>
        <dbReference type="ChEBI" id="CHEBI:18420"/>
    </cofactor>
</comment>
<dbReference type="Pfam" id="PF01975">
    <property type="entry name" value="SurE"/>
    <property type="match status" value="1"/>
</dbReference>
<evidence type="ECO:0000256" key="9">
    <source>
        <dbReference type="HAMAP-Rule" id="MF_00060"/>
    </source>
</evidence>
<comment type="caution">
    <text evidence="11">The sequence shown here is derived from an EMBL/GenBank/DDBJ whole genome shotgun (WGS) entry which is preliminary data.</text>
</comment>
<comment type="function">
    <text evidence="9">Nucleotidase that shows phosphatase activity on nucleoside 5'-monophosphates.</text>
</comment>
<evidence type="ECO:0000256" key="4">
    <source>
        <dbReference type="ARBA" id="ARBA00011062"/>
    </source>
</evidence>
<dbReference type="HAMAP" id="MF_00060">
    <property type="entry name" value="SurE"/>
    <property type="match status" value="1"/>
</dbReference>
<evidence type="ECO:0000256" key="1">
    <source>
        <dbReference type="ARBA" id="ARBA00000815"/>
    </source>
</evidence>
<comment type="catalytic activity">
    <reaction evidence="1 9">
        <text>a ribonucleoside 5'-phosphate + H2O = a ribonucleoside + phosphate</text>
        <dbReference type="Rhea" id="RHEA:12484"/>
        <dbReference type="ChEBI" id="CHEBI:15377"/>
        <dbReference type="ChEBI" id="CHEBI:18254"/>
        <dbReference type="ChEBI" id="CHEBI:43474"/>
        <dbReference type="ChEBI" id="CHEBI:58043"/>
        <dbReference type="EC" id="3.1.3.5"/>
    </reaction>
</comment>
<dbReference type="InterPro" id="IPR036523">
    <property type="entry name" value="SurE-like_sf"/>
</dbReference>
<dbReference type="FunFam" id="3.40.1210.10:FF:000001">
    <property type="entry name" value="5'/3'-nucleotidase SurE"/>
    <property type="match status" value="1"/>
</dbReference>
<sequence>MRILLTNDDGIHAEGLAVLERIARTLSDDVWVVAPETDQSGLAHSLTISEPLRLRKISEKRFALRGTPTDCVIMAVREILPEKPDLVLSGVNSGGNLADDVTYSGTVAGAIEGTLQGVRSIALSQIYEYSNGGRYVPWEVAETLAPKLLRQLIEVELAPGTFLNVNFPRCAPAEVQGVAVTSQGKLDFGLDVEQRQDGRGFPYYWLRFGDRGSRFRDGTDLKAIQDNKISVTPLKLDMTDHAAQDSVARALGFGAGD</sequence>
<evidence type="ECO:0000313" key="12">
    <source>
        <dbReference type="Proteomes" id="UP000584824"/>
    </source>
</evidence>
<name>A0A7W6P294_9HYPH</name>
<evidence type="ECO:0000256" key="6">
    <source>
        <dbReference type="ARBA" id="ARBA00022723"/>
    </source>
</evidence>
<organism evidence="11 12">
    <name type="scientific">Allorhizobium borbori</name>
    <dbReference type="NCBI Taxonomy" id="485907"/>
    <lineage>
        <taxon>Bacteria</taxon>
        <taxon>Pseudomonadati</taxon>
        <taxon>Pseudomonadota</taxon>
        <taxon>Alphaproteobacteria</taxon>
        <taxon>Hyphomicrobiales</taxon>
        <taxon>Rhizobiaceae</taxon>
        <taxon>Rhizobium/Agrobacterium group</taxon>
        <taxon>Allorhizobium</taxon>
    </lineage>
</organism>
<keyword evidence="6 9" id="KW-0479">Metal-binding</keyword>
<feature type="binding site" evidence="9">
    <location>
        <position position="9"/>
    </location>
    <ligand>
        <name>a divalent metal cation</name>
        <dbReference type="ChEBI" id="CHEBI:60240"/>
    </ligand>
</feature>
<dbReference type="NCBIfam" id="NF001490">
    <property type="entry name" value="PRK00346.1-4"/>
    <property type="match status" value="1"/>
</dbReference>
<accession>A0A7W6P294</accession>
<evidence type="ECO:0000256" key="7">
    <source>
        <dbReference type="ARBA" id="ARBA00022741"/>
    </source>
</evidence>
<evidence type="ECO:0000256" key="2">
    <source>
        <dbReference type="ARBA" id="ARBA00001946"/>
    </source>
</evidence>
<dbReference type="GO" id="GO:0008253">
    <property type="term" value="F:5'-nucleotidase activity"/>
    <property type="evidence" value="ECO:0007669"/>
    <property type="project" value="UniProtKB-UniRule"/>
</dbReference>
<feature type="domain" description="Survival protein SurE-like phosphatase/nucleotidase" evidence="10">
    <location>
        <begin position="3"/>
        <end position="185"/>
    </location>
</feature>
<comment type="subcellular location">
    <subcellularLocation>
        <location evidence="3 9">Cytoplasm</location>
    </subcellularLocation>
</comment>
<keyword evidence="5 9" id="KW-0963">Cytoplasm</keyword>
<dbReference type="Gene3D" id="3.40.1210.10">
    <property type="entry name" value="Survival protein SurE-like phosphatase/nucleotidase"/>
    <property type="match status" value="1"/>
</dbReference>
<dbReference type="EMBL" id="JACIDU010000007">
    <property type="protein sequence ID" value="MBB4103614.1"/>
    <property type="molecule type" value="Genomic_DNA"/>
</dbReference>
<dbReference type="NCBIfam" id="TIGR00087">
    <property type="entry name" value="surE"/>
    <property type="match status" value="1"/>
</dbReference>
<dbReference type="SUPFAM" id="SSF64167">
    <property type="entry name" value="SurE-like"/>
    <property type="match status" value="1"/>
</dbReference>
<feature type="binding site" evidence="9">
    <location>
        <position position="92"/>
    </location>
    <ligand>
        <name>a divalent metal cation</name>
        <dbReference type="ChEBI" id="CHEBI:60240"/>
    </ligand>
</feature>
<dbReference type="GO" id="GO:0046872">
    <property type="term" value="F:metal ion binding"/>
    <property type="evidence" value="ECO:0007669"/>
    <property type="project" value="UniProtKB-UniRule"/>
</dbReference>
<feature type="binding site" evidence="9">
    <location>
        <position position="8"/>
    </location>
    <ligand>
        <name>a divalent metal cation</name>
        <dbReference type="ChEBI" id="CHEBI:60240"/>
    </ligand>
</feature>
<dbReference type="AlphaFoldDB" id="A0A7W6P294"/>
<evidence type="ECO:0000256" key="5">
    <source>
        <dbReference type="ARBA" id="ARBA00022490"/>
    </source>
</evidence>
<evidence type="ECO:0000313" key="11">
    <source>
        <dbReference type="EMBL" id="MBB4103614.1"/>
    </source>
</evidence>
<dbReference type="InterPro" id="IPR002828">
    <property type="entry name" value="SurE-like_Pase/nucleotidase"/>
</dbReference>
<evidence type="ECO:0000259" key="10">
    <source>
        <dbReference type="Pfam" id="PF01975"/>
    </source>
</evidence>
<dbReference type="EC" id="3.1.3.5" evidence="9"/>
<feature type="binding site" evidence="9">
    <location>
        <position position="40"/>
    </location>
    <ligand>
        <name>a divalent metal cation</name>
        <dbReference type="ChEBI" id="CHEBI:60240"/>
    </ligand>
</feature>
<dbReference type="Proteomes" id="UP000584824">
    <property type="component" value="Unassembled WGS sequence"/>
</dbReference>